<dbReference type="EC" id="2.7.4.2" evidence="3 13"/>
<dbReference type="InterPro" id="IPR014721">
    <property type="entry name" value="Ribsml_uS5_D2-typ_fold_subgr"/>
</dbReference>
<comment type="catalytic activity">
    <reaction evidence="12">
        <text>(R)-5-phosphomevalonate + ATP = (R)-5-diphosphomevalonate + ADP</text>
        <dbReference type="Rhea" id="RHEA:16341"/>
        <dbReference type="ChEBI" id="CHEBI:30616"/>
        <dbReference type="ChEBI" id="CHEBI:57557"/>
        <dbReference type="ChEBI" id="CHEBI:58146"/>
        <dbReference type="ChEBI" id="CHEBI:456216"/>
        <dbReference type="EC" id="2.7.4.2"/>
    </reaction>
    <physiologicalReaction direction="left-to-right" evidence="12">
        <dbReference type="Rhea" id="RHEA:16342"/>
    </physiologicalReaction>
</comment>
<evidence type="ECO:0000256" key="6">
    <source>
        <dbReference type="ARBA" id="ARBA00022741"/>
    </source>
</evidence>
<proteinExistence type="inferred from homology"/>
<comment type="similarity">
    <text evidence="2 13">Belongs to the GHMP kinase family. Mevalonate kinase subfamily.</text>
</comment>
<comment type="pathway">
    <text evidence="1 13">Isoprenoid biosynthesis; isopentenyl diphosphate biosynthesis via mevalonate pathway; isopentenyl diphosphate from (R)-mevalonate: step 2/3.</text>
</comment>
<keyword evidence="8" id="KW-0067">ATP-binding</keyword>
<evidence type="ECO:0000256" key="2">
    <source>
        <dbReference type="ARBA" id="ARBA00006495"/>
    </source>
</evidence>
<evidence type="ECO:0000256" key="8">
    <source>
        <dbReference type="ARBA" id="ARBA00022840"/>
    </source>
</evidence>
<dbReference type="EMBL" id="JAFCIX010000178">
    <property type="protein sequence ID" value="KAH6596873.1"/>
    <property type="molecule type" value="Genomic_DNA"/>
</dbReference>
<dbReference type="SUPFAM" id="SSF54211">
    <property type="entry name" value="Ribosomal protein S5 domain 2-like"/>
    <property type="match status" value="1"/>
</dbReference>
<accession>A0ABQ8FEC9</accession>
<dbReference type="InterPro" id="IPR035102">
    <property type="entry name" value="Phosphomevalonate_kinase"/>
</dbReference>
<dbReference type="PANTHER" id="PTHR31814:SF2">
    <property type="entry name" value="PHOSPHOMEVALONATE KINASE"/>
    <property type="match status" value="1"/>
</dbReference>
<keyword evidence="4 13" id="KW-0444">Lipid biosynthesis</keyword>
<keyword evidence="11 13" id="KW-0753">Steroid metabolism</keyword>
<evidence type="ECO:0000256" key="4">
    <source>
        <dbReference type="ARBA" id="ARBA00022516"/>
    </source>
</evidence>
<dbReference type="PIRSF" id="PIRSF017288">
    <property type="entry name" value="PMK_GHMP_euk"/>
    <property type="match status" value="1"/>
</dbReference>
<evidence type="ECO:0000256" key="9">
    <source>
        <dbReference type="ARBA" id="ARBA00022955"/>
    </source>
</evidence>
<name>A0ABQ8FEC9_9FUNG</name>
<reference evidence="14 15" key="1">
    <citation type="submission" date="2021-02" db="EMBL/GenBank/DDBJ databases">
        <title>Variation within the Batrachochytrium salamandrivorans European outbreak.</title>
        <authorList>
            <person name="Kelly M."/>
            <person name="Pasmans F."/>
            <person name="Shea T.P."/>
            <person name="Munoz J.F."/>
            <person name="Carranza S."/>
            <person name="Cuomo C.A."/>
            <person name="Martel A."/>
        </authorList>
    </citation>
    <scope>NUCLEOTIDE SEQUENCE [LARGE SCALE GENOMIC DNA]</scope>
    <source>
        <strain evidence="14 15">AMFP18/2</strain>
    </source>
</reference>
<dbReference type="InterPro" id="IPR016005">
    <property type="entry name" value="Erg8"/>
</dbReference>
<evidence type="ECO:0000313" key="14">
    <source>
        <dbReference type="EMBL" id="KAH6596873.1"/>
    </source>
</evidence>
<dbReference type="Gene3D" id="3.30.230.10">
    <property type="match status" value="1"/>
</dbReference>
<comment type="caution">
    <text evidence="14">The sequence shown here is derived from an EMBL/GenBank/DDBJ whole genome shotgun (WGS) entry which is preliminary data.</text>
</comment>
<evidence type="ECO:0000256" key="13">
    <source>
        <dbReference type="PIRNR" id="PIRNR017288"/>
    </source>
</evidence>
<evidence type="ECO:0000256" key="10">
    <source>
        <dbReference type="ARBA" id="ARBA00023098"/>
    </source>
</evidence>
<evidence type="ECO:0000256" key="3">
    <source>
        <dbReference type="ARBA" id="ARBA00012958"/>
    </source>
</evidence>
<dbReference type="Proteomes" id="UP001648503">
    <property type="component" value="Unassembled WGS sequence"/>
</dbReference>
<gene>
    <name evidence="14" type="ORF">BASA50_004868</name>
</gene>
<evidence type="ECO:0000256" key="12">
    <source>
        <dbReference type="ARBA" id="ARBA00029326"/>
    </source>
</evidence>
<evidence type="ECO:0000256" key="5">
    <source>
        <dbReference type="ARBA" id="ARBA00022679"/>
    </source>
</evidence>
<protein>
    <recommendedName>
        <fullName evidence="3 13">Phosphomevalonate kinase</fullName>
        <ecNumber evidence="3 13">2.7.4.2</ecNumber>
    </recommendedName>
</protein>
<keyword evidence="6" id="KW-0547">Nucleotide-binding</keyword>
<sequence>MILPHSTTVSAPGKVLLTGGYLVLDRHFSGLVVALDARFHVTVTALPPQSSDKLPESLQPAVSDAPETPLTVPIRVVSPQFTNGCWEYSLVLPHPSHINTGANNTHFSNPPQSTPPIIAPSSSTPANPFLETALSFTFYVLARRIDNLHMLLLGGLELTVLADNDFYSQSADLNRQGLDKTASGLRQLPVFNHTHGTISQVRKTGLGSSAAMTTSVVASLLAHFGLVYLSKDGLNSNDISTTADDRLEATPLSMLYNLAQTCHCVAQGKVGSGFDISAAVIGTHGYRRFSPEILDPVFRASEILAAHVGDVDKDTYCIDLANQVYDVVTKRWDWEDSPFQLPPGLGLMLGDVAAGSNTPKLVSMVLAWRKANSDQALALWIKIDGLNSEILSAFRELCYYARSTNESTHCGVSYLKDMAICSEIPAASWKSLLAQDTHKSSDTIHKLVSIHSIHQEIRECLRKMSEMSGAPIEPIEQTRLLDACMKVPGVLMGGVPGAGGYDAIYCIVLSDVARDGVCKVWHSWTEMEVVPLLQGESQNGLRCSKIPLQDL</sequence>
<dbReference type="InterPro" id="IPR020568">
    <property type="entry name" value="Ribosomal_Su5_D2-typ_SF"/>
</dbReference>
<evidence type="ECO:0000256" key="11">
    <source>
        <dbReference type="ARBA" id="ARBA00023221"/>
    </source>
</evidence>
<organism evidence="14 15">
    <name type="scientific">Batrachochytrium salamandrivorans</name>
    <dbReference type="NCBI Taxonomy" id="1357716"/>
    <lineage>
        <taxon>Eukaryota</taxon>
        <taxon>Fungi</taxon>
        <taxon>Fungi incertae sedis</taxon>
        <taxon>Chytridiomycota</taxon>
        <taxon>Chytridiomycota incertae sedis</taxon>
        <taxon>Chytridiomycetes</taxon>
        <taxon>Rhizophydiales</taxon>
        <taxon>Rhizophydiales incertae sedis</taxon>
        <taxon>Batrachochytrium</taxon>
    </lineage>
</organism>
<evidence type="ECO:0000313" key="15">
    <source>
        <dbReference type="Proteomes" id="UP001648503"/>
    </source>
</evidence>
<keyword evidence="10 13" id="KW-0443">Lipid metabolism</keyword>
<dbReference type="PANTHER" id="PTHR31814">
    <property type="match status" value="1"/>
</dbReference>
<evidence type="ECO:0000256" key="1">
    <source>
        <dbReference type="ARBA" id="ARBA00005017"/>
    </source>
</evidence>
<keyword evidence="7 13" id="KW-0418">Kinase</keyword>
<keyword evidence="5 13" id="KW-0808">Transferase</keyword>
<evidence type="ECO:0000256" key="7">
    <source>
        <dbReference type="ARBA" id="ARBA00022777"/>
    </source>
</evidence>
<keyword evidence="9 13" id="KW-0752">Steroid biosynthesis</keyword>
<keyword evidence="15" id="KW-1185">Reference proteome</keyword>